<dbReference type="CDD" id="cd00338">
    <property type="entry name" value="Ser_Recombinase"/>
    <property type="match status" value="2"/>
</dbReference>
<dbReference type="InterPro" id="IPR011109">
    <property type="entry name" value="DNA_bind_recombinase_dom"/>
</dbReference>
<sequence>MNTSEKGKWIQTLWNPIKEIKKSPLESDKPGVKVAAYCRVSAGVKERVNSLENQVSRYTHLIKNRPNWKFVGIYFDKSSSGANLKRSGIQRLLRHCKEGRVDMVLTKNVSRLSRNSEELLDMVENLKELGVGIYFEKENIDTSIDYNKFLLSSHAALAQEEIETISQSIKWGIEKKLMGGVPRYSNLLGYDIVKCEGVSSLEINEQEADSVRRIFDLFLSGLSLKAVARQLISEGIKTSLGRDLWKGSAVKDILSNPTYTGDKITRLNTRNLFTGAITTEGKDKVLIEHSHPAIIDKKTFALAQKRLDEIKAPPSVQKRQGKTPLSGRMQCGHCGHKLIKHPTKGVNYWRCAPSFVGACERKSIRENLIFEMMLKAIQNKYDLDEPKVLQEIIKRVNQNDHFEFHRLKFLTEIEIARKEDVLTAVEIEQMEKAYLTFEEKITKVEDDRKYRVEAINWLKEIHCRSDFINGASIEILRAWATEIKIYSSKDYIIRWIDGSETVMGDCSSYGKAQFIKPDIKEGSLSSTKGKRQSIPYEEIKKEEGGDDLKQKPNREVVTIKPGQGGLIMSDLQNKLEKEKSNSGAFKNISEGKKRTVAYCRVSTERNEQQISLKTQVAYYTYLILKNPDYEYAGIYADEGISGKSLNNRTELLKLIDECKAGKVDLILTKSISRFSRNVINTLSIVRMLKSLPNPVHIYFEKENINTKDQESELMLSIYGSIAQEESSNIGEAVSWGKKSYAERGIVNNSEPYYGFEKGTWNIIEKEAEVIRKIYQRTLEGQNFNQIAKELTDEGVKTPLGKRNWYLGVVRNILKNEVYKGDVLYQKYYMQDTKEGVAKLTPNKGELPQMLIENHHKGIVSREVWDKVQEIIKKRKDDYENKERRKYPKENIKNEAFVKKFYCECGALIGHSRRIEYKAEGNPEIHIWRCYAARKITFDCRSLSVREEYIELHFKKMLNYFKGSKTLKDELEKVIAKEELSDEDLRLEDEYRKEIEVLNQQLYEAVDGELNKDGQDSEKVAKLTEKIVDIQNKIKELENRKLKVNSLKADLRWLIRKTKNEITNFPGEIFTRIIESGKILTDGRIIYKLKFGVEWTIDFKYEDYKKSRAEKRAAKREAKRQEFLHGPEVRALLKYCEEQKSFLEMVDFMNSYICISKTKFRATILNSLLEDGRLKRTLPKWKQKEQRYYSVKDES</sequence>
<dbReference type="PANTHER" id="PTHR30461">
    <property type="entry name" value="DNA-INVERTASE FROM LAMBDOID PROPHAGE"/>
    <property type="match status" value="1"/>
</dbReference>
<keyword evidence="1" id="KW-0175">Coiled coil</keyword>
<evidence type="ECO:0000256" key="1">
    <source>
        <dbReference type="SAM" id="Coils"/>
    </source>
</evidence>
<reference evidence="4" key="2">
    <citation type="submission" date="2024-06" db="EMBL/GenBank/DDBJ databases">
        <authorList>
            <person name="Petrova K.O."/>
            <person name="Toshchakov S.V."/>
            <person name="Boltjanskaja Y.V."/>
            <person name="Kevbrin V."/>
        </authorList>
    </citation>
    <scope>NUCLEOTIDE SEQUENCE</scope>
    <source>
        <strain evidence="4">Z-910T</strain>
    </source>
</reference>
<feature type="domain" description="Recombinase" evidence="3">
    <location>
        <begin position="752"/>
        <end position="877"/>
    </location>
</feature>
<dbReference type="AlphaFoldDB" id="A0AAU7VI81"/>
<dbReference type="EMBL" id="CP158367">
    <property type="protein sequence ID" value="XBX73571.1"/>
    <property type="molecule type" value="Genomic_DNA"/>
</dbReference>
<dbReference type="Gene3D" id="3.40.50.1390">
    <property type="entry name" value="Resolvase, N-terminal catalytic domain"/>
    <property type="match status" value="2"/>
</dbReference>
<dbReference type="Gene3D" id="3.90.1750.20">
    <property type="entry name" value="Putative Large Serine Recombinase, Chain B, Domain 2"/>
    <property type="match status" value="2"/>
</dbReference>
<dbReference type="SMART" id="SM00857">
    <property type="entry name" value="Resolvase"/>
    <property type="match status" value="2"/>
</dbReference>
<feature type="domain" description="Resolvase/invertase-type recombinase catalytic" evidence="2">
    <location>
        <begin position="594"/>
        <end position="744"/>
    </location>
</feature>
<reference evidence="4" key="1">
    <citation type="journal article" date="2013" name="Extremophiles">
        <title>Proteinivorax tanatarense gen. nov., sp. nov., an anaerobic, haloalkaliphilic, proteolytic bacterium isolated from a decaying algal bloom, and proposal of Proteinivoraceae fam. nov.</title>
        <authorList>
            <person name="Kevbrin V."/>
            <person name="Boltyanskaya Y."/>
            <person name="Zhilina T."/>
            <person name="Kolganova T."/>
            <person name="Lavrentjeva E."/>
            <person name="Kuznetsov B."/>
        </authorList>
    </citation>
    <scope>NUCLEOTIDE SEQUENCE</scope>
    <source>
        <strain evidence="4">Z-910T</strain>
    </source>
</reference>
<dbReference type="Pfam" id="PF13408">
    <property type="entry name" value="Zn_ribbon_recom"/>
    <property type="match status" value="1"/>
</dbReference>
<dbReference type="GO" id="GO:0000150">
    <property type="term" value="F:DNA strand exchange activity"/>
    <property type="evidence" value="ECO:0007669"/>
    <property type="project" value="InterPro"/>
</dbReference>
<dbReference type="InterPro" id="IPR036162">
    <property type="entry name" value="Resolvase-like_N_sf"/>
</dbReference>
<evidence type="ECO:0000259" key="3">
    <source>
        <dbReference type="PROSITE" id="PS51737"/>
    </source>
</evidence>
<feature type="domain" description="Recombinase" evidence="3">
    <location>
        <begin position="187"/>
        <end position="313"/>
    </location>
</feature>
<dbReference type="InterPro" id="IPR025827">
    <property type="entry name" value="Zn_ribbon_recom_dom"/>
</dbReference>
<dbReference type="Pfam" id="PF07508">
    <property type="entry name" value="Recombinase"/>
    <property type="match status" value="2"/>
</dbReference>
<dbReference type="GO" id="GO:0003677">
    <property type="term" value="F:DNA binding"/>
    <property type="evidence" value="ECO:0007669"/>
    <property type="project" value="InterPro"/>
</dbReference>
<feature type="domain" description="Resolvase/invertase-type recombinase catalytic" evidence="2">
    <location>
        <begin position="33"/>
        <end position="180"/>
    </location>
</feature>
<organism evidence="4">
    <name type="scientific">Proteinivorax tanatarense</name>
    <dbReference type="NCBI Taxonomy" id="1260629"/>
    <lineage>
        <taxon>Bacteria</taxon>
        <taxon>Bacillati</taxon>
        <taxon>Bacillota</taxon>
        <taxon>Clostridia</taxon>
        <taxon>Eubacteriales</taxon>
        <taxon>Proteinivoracaceae</taxon>
        <taxon>Proteinivorax</taxon>
    </lineage>
</organism>
<dbReference type="PROSITE" id="PS51736">
    <property type="entry name" value="RECOMBINASES_3"/>
    <property type="match status" value="2"/>
</dbReference>
<dbReference type="PROSITE" id="PS51737">
    <property type="entry name" value="RECOMBINASE_DNA_BIND"/>
    <property type="match status" value="2"/>
</dbReference>
<dbReference type="RefSeq" id="WP_350342333.1">
    <property type="nucleotide sequence ID" value="NZ_CP158367.1"/>
</dbReference>
<dbReference type="SUPFAM" id="SSF53041">
    <property type="entry name" value="Resolvase-like"/>
    <property type="match status" value="2"/>
</dbReference>
<protein>
    <submittedName>
        <fullName evidence="4">Recombinase family protein</fullName>
    </submittedName>
</protein>
<name>A0AAU7VI81_9FIRM</name>
<dbReference type="InterPro" id="IPR006119">
    <property type="entry name" value="Resolv_N"/>
</dbReference>
<proteinExistence type="predicted"/>
<dbReference type="InterPro" id="IPR050639">
    <property type="entry name" value="SSR_resolvase"/>
</dbReference>
<evidence type="ECO:0000259" key="2">
    <source>
        <dbReference type="PROSITE" id="PS51736"/>
    </source>
</evidence>
<dbReference type="InterPro" id="IPR038109">
    <property type="entry name" value="DNA_bind_recomb_sf"/>
</dbReference>
<evidence type="ECO:0000313" key="4">
    <source>
        <dbReference type="EMBL" id="XBX73571.1"/>
    </source>
</evidence>
<gene>
    <name evidence="4" type="ORF">PRVXT_001561</name>
</gene>
<dbReference type="PANTHER" id="PTHR30461:SF23">
    <property type="entry name" value="DNA RECOMBINASE-RELATED"/>
    <property type="match status" value="1"/>
</dbReference>
<dbReference type="Pfam" id="PF00239">
    <property type="entry name" value="Resolvase"/>
    <property type="match status" value="2"/>
</dbReference>
<accession>A0AAU7VI81</accession>
<feature type="coiled-coil region" evidence="1">
    <location>
        <begin position="1019"/>
        <end position="1049"/>
    </location>
</feature>